<sequence length="73" mass="7338">MAQERARRARRLAGRYGAAGRVAALVIALAVVAVAAIVLGGERGVTIERSGEGVVEAPAEEGAAPEETGGRLG</sequence>
<proteinExistence type="predicted"/>
<gene>
    <name evidence="3" type="ORF">H9X80_08580</name>
</gene>
<dbReference type="Proteomes" id="UP000712527">
    <property type="component" value="Unassembled WGS sequence"/>
</dbReference>
<name>A0ABS2F3X0_9ACTN</name>
<evidence type="ECO:0000313" key="4">
    <source>
        <dbReference type="Proteomes" id="UP000712527"/>
    </source>
</evidence>
<keyword evidence="2" id="KW-0812">Transmembrane</keyword>
<accession>A0ABS2F3X0</accession>
<dbReference type="RefSeq" id="WP_204793922.1">
    <property type="nucleotide sequence ID" value="NZ_JACSNQ010000025.1"/>
</dbReference>
<reference evidence="3 4" key="1">
    <citation type="journal article" date="2021" name="Sci. Rep.">
        <title>The distribution of antibiotic resistance genes in chicken gut microbiota commensals.</title>
        <authorList>
            <person name="Juricova H."/>
            <person name="Matiasovicova J."/>
            <person name="Kubasova T."/>
            <person name="Cejkova D."/>
            <person name="Rychlik I."/>
        </authorList>
    </citation>
    <scope>NUCLEOTIDE SEQUENCE [LARGE SCALE GENOMIC DNA]</scope>
    <source>
        <strain evidence="3 4">An794</strain>
    </source>
</reference>
<organism evidence="3 4">
    <name type="scientific">Olsenella profusa</name>
    <dbReference type="NCBI Taxonomy" id="138595"/>
    <lineage>
        <taxon>Bacteria</taxon>
        <taxon>Bacillati</taxon>
        <taxon>Actinomycetota</taxon>
        <taxon>Coriobacteriia</taxon>
        <taxon>Coriobacteriales</taxon>
        <taxon>Atopobiaceae</taxon>
        <taxon>Olsenella</taxon>
    </lineage>
</organism>
<evidence type="ECO:0000313" key="3">
    <source>
        <dbReference type="EMBL" id="MBM6775590.1"/>
    </source>
</evidence>
<feature type="region of interest" description="Disordered" evidence="1">
    <location>
        <begin position="52"/>
        <end position="73"/>
    </location>
</feature>
<keyword evidence="2" id="KW-0472">Membrane</keyword>
<dbReference type="EMBL" id="JACSNQ010000025">
    <property type="protein sequence ID" value="MBM6775590.1"/>
    <property type="molecule type" value="Genomic_DNA"/>
</dbReference>
<protein>
    <submittedName>
        <fullName evidence="3">Uncharacterized protein</fullName>
    </submittedName>
</protein>
<feature type="compositionally biased region" description="Low complexity" evidence="1">
    <location>
        <begin position="52"/>
        <end position="67"/>
    </location>
</feature>
<keyword evidence="2" id="KW-1133">Transmembrane helix</keyword>
<feature type="non-terminal residue" evidence="3">
    <location>
        <position position="73"/>
    </location>
</feature>
<evidence type="ECO:0000256" key="2">
    <source>
        <dbReference type="SAM" id="Phobius"/>
    </source>
</evidence>
<keyword evidence="4" id="KW-1185">Reference proteome</keyword>
<evidence type="ECO:0000256" key="1">
    <source>
        <dbReference type="SAM" id="MobiDB-lite"/>
    </source>
</evidence>
<comment type="caution">
    <text evidence="3">The sequence shown here is derived from an EMBL/GenBank/DDBJ whole genome shotgun (WGS) entry which is preliminary data.</text>
</comment>
<feature type="transmembrane region" description="Helical" evidence="2">
    <location>
        <begin position="21"/>
        <end position="41"/>
    </location>
</feature>